<dbReference type="Proteomes" id="UP000507695">
    <property type="component" value="Unassembled WGS sequence"/>
</dbReference>
<gene>
    <name evidence="1" type="ORF">NCTC9183_00409</name>
</gene>
<name>A0A4P0XNV9_KLEPN</name>
<reference evidence="1" key="1">
    <citation type="submission" date="2019-04" db="EMBL/GenBank/DDBJ databases">
        <authorList>
            <consortium name="Pathogen Informatics"/>
        </authorList>
    </citation>
    <scope>NUCLEOTIDE SEQUENCE</scope>
    <source>
        <strain evidence="1">NCTC9183</strain>
    </source>
</reference>
<sequence>MDVAAAAQRAGRVGRGNVHGVQILDSPLKGHHPAAMMKIILPLRIRPLGAMNKHIALLGWMHGYHAHVRALRGTINGLHSTAVYVHSLNGFAGKRCAGRTNVEYQPLAVGSPGINIGKLVMTGSKSDLFHDDTLMRDLRIRVAYRKKLAYTFHIADQQDIRQRAY</sequence>
<protein>
    <submittedName>
        <fullName evidence="1">Uncharacterized protein</fullName>
    </submittedName>
</protein>
<evidence type="ECO:0000313" key="1">
    <source>
        <dbReference type="EMBL" id="VTM48574.1"/>
    </source>
</evidence>
<accession>A0A4P0XNV9</accession>
<dbReference type="AlphaFoldDB" id="A0A4P0XNV9"/>
<organism evidence="1">
    <name type="scientific">Klebsiella pneumoniae</name>
    <dbReference type="NCBI Taxonomy" id="573"/>
    <lineage>
        <taxon>Bacteria</taxon>
        <taxon>Pseudomonadati</taxon>
        <taxon>Pseudomonadota</taxon>
        <taxon>Gammaproteobacteria</taxon>
        <taxon>Enterobacterales</taxon>
        <taxon>Enterobacteriaceae</taxon>
        <taxon>Klebsiella/Raoultella group</taxon>
        <taxon>Klebsiella</taxon>
        <taxon>Klebsiella pneumoniae complex</taxon>
    </lineage>
</organism>
<dbReference type="EMBL" id="CABDVL010000003">
    <property type="protein sequence ID" value="VTM48574.1"/>
    <property type="molecule type" value="Genomic_DNA"/>
</dbReference>
<proteinExistence type="predicted"/>